<keyword evidence="3" id="KW-1185">Reference proteome</keyword>
<dbReference type="RefSeq" id="WP_181537372.1">
    <property type="nucleotide sequence ID" value="NZ_JACDUU010000003.1"/>
</dbReference>
<accession>A0A7V9Z0B6</accession>
<proteinExistence type="predicted"/>
<dbReference type="AlphaFoldDB" id="A0A7V9Z0B6"/>
<organism evidence="2 3">
    <name type="scientific">[Anoxybacillus] calidus</name>
    <dbReference type="NCBI Taxonomy" id="575178"/>
    <lineage>
        <taxon>Bacteria</taxon>
        <taxon>Bacillati</taxon>
        <taxon>Bacillota</taxon>
        <taxon>Bacilli</taxon>
        <taxon>Bacillales</taxon>
        <taxon>Anoxybacillaceae</taxon>
        <taxon>Paranoxybacillus</taxon>
    </lineage>
</organism>
<name>A0A7V9Z0B6_9BACL</name>
<dbReference type="Proteomes" id="UP000580891">
    <property type="component" value="Unassembled WGS sequence"/>
</dbReference>
<keyword evidence="1" id="KW-0472">Membrane</keyword>
<dbReference type="EMBL" id="JACDUU010000003">
    <property type="protein sequence ID" value="MBA2871565.1"/>
    <property type="molecule type" value="Genomic_DNA"/>
</dbReference>
<gene>
    <name evidence="2" type="ORF">HNQ85_001835</name>
</gene>
<keyword evidence="1" id="KW-1133">Transmembrane helix</keyword>
<keyword evidence="1" id="KW-0812">Transmembrane</keyword>
<feature type="transmembrane region" description="Helical" evidence="1">
    <location>
        <begin position="31"/>
        <end position="50"/>
    </location>
</feature>
<protein>
    <submittedName>
        <fullName evidence="2">Uncharacterized protein</fullName>
    </submittedName>
</protein>
<comment type="caution">
    <text evidence="2">The sequence shown here is derived from an EMBL/GenBank/DDBJ whole genome shotgun (WGS) entry which is preliminary data.</text>
</comment>
<sequence length="112" mass="12988">MNRLRLFNFGRNRGVWRQLSRLTGRRSNNNAIWTVLSLGLGIAATTVFSMRRGRNAQYMMPKPIQRAMQGVNSFINQRMRMPNLATAMEFSKEIAEKPKNIPINNNYNQQSK</sequence>
<evidence type="ECO:0000313" key="3">
    <source>
        <dbReference type="Proteomes" id="UP000580891"/>
    </source>
</evidence>
<evidence type="ECO:0000256" key="1">
    <source>
        <dbReference type="SAM" id="Phobius"/>
    </source>
</evidence>
<reference evidence="2 3" key="1">
    <citation type="submission" date="2020-07" db="EMBL/GenBank/DDBJ databases">
        <title>Genomic Encyclopedia of Type Strains, Phase IV (KMG-IV): sequencing the most valuable type-strain genomes for metagenomic binning, comparative biology and taxonomic classification.</title>
        <authorList>
            <person name="Goeker M."/>
        </authorList>
    </citation>
    <scope>NUCLEOTIDE SEQUENCE [LARGE SCALE GENOMIC DNA]</scope>
    <source>
        <strain evidence="2 3">DSM 25220</strain>
    </source>
</reference>
<evidence type="ECO:0000313" key="2">
    <source>
        <dbReference type="EMBL" id="MBA2871565.1"/>
    </source>
</evidence>